<sequence length="282" mass="31657">MTATEKIIDQMLRENTGTNMLDSGGAYGRSWEHNQNRNFADEPEAALDERGGVTINLYHWLVDRLDYDLVIDKAMEKWGSTGDRADDPWLDVLHEFPNELKRMGFEIGGIYGEGDPFITNTYDGEDALSQVILYHFGTLIEGTLHGPDTSLKTALSKEIDGRPFVILSIHGGCDVRGGYTQPRFFWLSGEDGTDIFNNAQLTLECCQCNARWDTEDAGCTWMGIESYYPKTDQLPLPEVGIFDYFVSDDIGGDAELVNENKDKACPHCRALNTLDVYPWPCS</sequence>
<name>A0A0F9ET96_9ZZZZ</name>
<proteinExistence type="predicted"/>
<evidence type="ECO:0000313" key="1">
    <source>
        <dbReference type="EMBL" id="KKL27063.1"/>
    </source>
</evidence>
<accession>A0A0F9ET96</accession>
<gene>
    <name evidence="1" type="ORF">LCGC14_2388920</name>
</gene>
<comment type="caution">
    <text evidence="1">The sequence shown here is derived from an EMBL/GenBank/DDBJ whole genome shotgun (WGS) entry which is preliminary data.</text>
</comment>
<dbReference type="EMBL" id="LAZR01035609">
    <property type="protein sequence ID" value="KKL27063.1"/>
    <property type="molecule type" value="Genomic_DNA"/>
</dbReference>
<organism evidence="1">
    <name type="scientific">marine sediment metagenome</name>
    <dbReference type="NCBI Taxonomy" id="412755"/>
    <lineage>
        <taxon>unclassified sequences</taxon>
        <taxon>metagenomes</taxon>
        <taxon>ecological metagenomes</taxon>
    </lineage>
</organism>
<reference evidence="1" key="1">
    <citation type="journal article" date="2015" name="Nature">
        <title>Complex archaea that bridge the gap between prokaryotes and eukaryotes.</title>
        <authorList>
            <person name="Spang A."/>
            <person name="Saw J.H."/>
            <person name="Jorgensen S.L."/>
            <person name="Zaremba-Niedzwiedzka K."/>
            <person name="Martijn J."/>
            <person name="Lind A.E."/>
            <person name="van Eijk R."/>
            <person name="Schleper C."/>
            <person name="Guy L."/>
            <person name="Ettema T.J."/>
        </authorList>
    </citation>
    <scope>NUCLEOTIDE SEQUENCE</scope>
</reference>
<protein>
    <submittedName>
        <fullName evidence="1">Uncharacterized protein</fullName>
    </submittedName>
</protein>
<dbReference type="AlphaFoldDB" id="A0A0F9ET96"/>